<feature type="transmembrane region" description="Helical" evidence="1">
    <location>
        <begin position="32"/>
        <end position="49"/>
    </location>
</feature>
<feature type="transmembrane region" description="Helical" evidence="1">
    <location>
        <begin position="147"/>
        <end position="167"/>
    </location>
</feature>
<protein>
    <recommendedName>
        <fullName evidence="4">Heliorhodopsin</fullName>
    </recommendedName>
</protein>
<keyword evidence="3" id="KW-1185">Reference proteome</keyword>
<feature type="transmembrane region" description="Helical" evidence="1">
    <location>
        <begin position="207"/>
        <end position="225"/>
    </location>
</feature>
<accession>A0A1C5GES0</accession>
<evidence type="ECO:0000313" key="2">
    <source>
        <dbReference type="EMBL" id="SCG18300.1"/>
    </source>
</evidence>
<dbReference type="Proteomes" id="UP000198251">
    <property type="component" value="Chromosome I"/>
</dbReference>
<dbReference type="Pfam" id="PF18761">
    <property type="entry name" value="Heliorhodopsin"/>
    <property type="match status" value="1"/>
</dbReference>
<dbReference type="EMBL" id="LT607733">
    <property type="protein sequence ID" value="SCG18300.1"/>
    <property type="molecule type" value="Genomic_DNA"/>
</dbReference>
<dbReference type="AlphaFoldDB" id="A0A1C5GES0"/>
<dbReference type="NCBIfam" id="NF038020">
    <property type="entry name" value="HeR"/>
    <property type="match status" value="1"/>
</dbReference>
<evidence type="ECO:0000256" key="1">
    <source>
        <dbReference type="SAM" id="Phobius"/>
    </source>
</evidence>
<sequence>MWPRTDIPGSRVAHMGRPPAAGRDRYRRLRGFNVLVGLILAVEGGWMWAASNDLSLPVTASYLTADPTTLRDATLPEVAFRLAIGPAVAVFLLLAALDHLVTAAPGVHSWYARNLDRRTNYARWIEYSVSASIMIVLIGLFVGIRDLAAVIGIFGANTAMILFGLLMERQQVPGRADWSAFWFGSLVGLAPWLAIAVYVAQPPEIPGFVWAIIVIQFLLFASFALNMALQYAQRGRWRDYRYGEVSYILLSLVAKSALAWLIYANVLRT</sequence>
<proteinExistence type="predicted"/>
<evidence type="ECO:0008006" key="4">
    <source>
        <dbReference type="Google" id="ProtNLM"/>
    </source>
</evidence>
<evidence type="ECO:0000313" key="3">
    <source>
        <dbReference type="Proteomes" id="UP000198251"/>
    </source>
</evidence>
<keyword evidence="1" id="KW-1133">Transmembrane helix</keyword>
<dbReference type="Gene3D" id="1.20.1070.10">
    <property type="entry name" value="Rhodopsin 7-helix transmembrane proteins"/>
    <property type="match status" value="1"/>
</dbReference>
<keyword evidence="1" id="KW-0472">Membrane</keyword>
<feature type="transmembrane region" description="Helical" evidence="1">
    <location>
        <begin position="121"/>
        <end position="141"/>
    </location>
</feature>
<feature type="transmembrane region" description="Helical" evidence="1">
    <location>
        <begin position="179"/>
        <end position="201"/>
    </location>
</feature>
<organism evidence="2 3">
    <name type="scientific">Micromonospora echinofusca</name>
    <dbReference type="NCBI Taxonomy" id="47858"/>
    <lineage>
        <taxon>Bacteria</taxon>
        <taxon>Bacillati</taxon>
        <taxon>Actinomycetota</taxon>
        <taxon>Actinomycetes</taxon>
        <taxon>Micromonosporales</taxon>
        <taxon>Micromonosporaceae</taxon>
        <taxon>Micromonospora</taxon>
    </lineage>
</organism>
<feature type="transmembrane region" description="Helical" evidence="1">
    <location>
        <begin position="245"/>
        <end position="263"/>
    </location>
</feature>
<name>A0A1C5GES0_MICEH</name>
<reference evidence="2 3" key="1">
    <citation type="submission" date="2016-06" db="EMBL/GenBank/DDBJ databases">
        <authorList>
            <person name="Kjaerup R.B."/>
            <person name="Dalgaard T.S."/>
            <person name="Juul-Madsen H.R."/>
        </authorList>
    </citation>
    <scope>NUCLEOTIDE SEQUENCE [LARGE SCALE GENOMIC DNA]</scope>
    <source>
        <strain evidence="2 3">DSM 43913</strain>
    </source>
</reference>
<gene>
    <name evidence="2" type="ORF">GA0070610_4642</name>
</gene>
<dbReference type="InterPro" id="IPR041113">
    <property type="entry name" value="Heliorhodopsin"/>
</dbReference>
<feature type="transmembrane region" description="Helical" evidence="1">
    <location>
        <begin position="78"/>
        <end position="101"/>
    </location>
</feature>
<keyword evidence="1" id="KW-0812">Transmembrane</keyword>